<dbReference type="InterPro" id="IPR005455">
    <property type="entry name" value="PFN_euk"/>
</dbReference>
<protein>
    <recommendedName>
        <fullName evidence="2">Profilin</fullName>
    </recommendedName>
</protein>
<organism evidence="3 4">
    <name type="scientific">Dictyocaulus viviparus</name>
    <name type="common">Bovine lungworm</name>
    <dbReference type="NCBI Taxonomy" id="29172"/>
    <lineage>
        <taxon>Eukaryota</taxon>
        <taxon>Metazoa</taxon>
        <taxon>Ecdysozoa</taxon>
        <taxon>Nematoda</taxon>
        <taxon>Chromadorea</taxon>
        <taxon>Rhabditida</taxon>
        <taxon>Rhabditina</taxon>
        <taxon>Rhabditomorpha</taxon>
        <taxon>Strongyloidea</taxon>
        <taxon>Metastrongylidae</taxon>
        <taxon>Dictyocaulus</taxon>
    </lineage>
</organism>
<sequence>MSGWDAYINSMVDSSSAIKRAAIVGTDGSLWARTQGTNTFSVGVGIILDTKPASEEELKKFVCLFDNLVNVPLSGVDLEQVHYIVPLTEENLIFGKKEKSGFFATKTKTAVLIVVYEGEHQVSADVRTTVEKMTKYLKDIGF</sequence>
<dbReference type="PANTHER" id="PTHR11604:SF6">
    <property type="entry name" value="PROFILIN-1"/>
    <property type="match status" value="1"/>
</dbReference>
<accession>A0A0D8XE37</accession>
<dbReference type="EMBL" id="KN716737">
    <property type="protein sequence ID" value="KJH41924.1"/>
    <property type="molecule type" value="Genomic_DNA"/>
</dbReference>
<dbReference type="OrthoDB" id="421374at2759"/>
<proteinExistence type="inferred from homology"/>
<evidence type="ECO:0000313" key="4">
    <source>
        <dbReference type="Proteomes" id="UP000053766"/>
    </source>
</evidence>
<keyword evidence="2" id="KW-0009">Actin-binding</keyword>
<evidence type="ECO:0000256" key="2">
    <source>
        <dbReference type="RuleBase" id="RU003909"/>
    </source>
</evidence>
<reference evidence="4" key="2">
    <citation type="journal article" date="2016" name="Sci. Rep.">
        <title>Dictyocaulus viviparus genome, variome and transcriptome elucidate lungworm biology and support future intervention.</title>
        <authorList>
            <person name="McNulty S.N."/>
            <person name="Strube C."/>
            <person name="Rosa B.A."/>
            <person name="Martin J.C."/>
            <person name="Tyagi R."/>
            <person name="Choi Y.J."/>
            <person name="Wang Q."/>
            <person name="Hallsworth Pepin K."/>
            <person name="Zhang X."/>
            <person name="Ozersky P."/>
            <person name="Wilson R.K."/>
            <person name="Sternberg P.W."/>
            <person name="Gasser R.B."/>
            <person name="Mitreva M."/>
        </authorList>
    </citation>
    <scope>NUCLEOTIDE SEQUENCE [LARGE SCALE GENOMIC DNA]</scope>
    <source>
        <strain evidence="4">HannoverDv2000</strain>
    </source>
</reference>
<evidence type="ECO:0000256" key="1">
    <source>
        <dbReference type="ARBA" id="ARBA00010058"/>
    </source>
</evidence>
<name>A0A0D8XE37_DICVI</name>
<dbReference type="PANTHER" id="PTHR11604">
    <property type="entry name" value="PROFILIN"/>
    <property type="match status" value="1"/>
</dbReference>
<dbReference type="GO" id="GO:0005938">
    <property type="term" value="C:cell cortex"/>
    <property type="evidence" value="ECO:0007669"/>
    <property type="project" value="TreeGrafter"/>
</dbReference>
<comment type="similarity">
    <text evidence="1 2">Belongs to the profilin family.</text>
</comment>
<gene>
    <name evidence="3" type="ORF">DICVIV_12107</name>
</gene>
<keyword evidence="4" id="KW-1185">Reference proteome</keyword>
<reference evidence="3 4" key="1">
    <citation type="submission" date="2013-11" db="EMBL/GenBank/DDBJ databases">
        <title>Draft genome of the bovine lungworm Dictyocaulus viviparus.</title>
        <authorList>
            <person name="Mitreva M."/>
        </authorList>
    </citation>
    <scope>NUCLEOTIDE SEQUENCE [LARGE SCALE GENOMIC DNA]</scope>
    <source>
        <strain evidence="3 4">HannoverDv2000</strain>
    </source>
</reference>
<dbReference type="SUPFAM" id="SSF55770">
    <property type="entry name" value="Profilin (actin-binding protein)"/>
    <property type="match status" value="1"/>
</dbReference>
<dbReference type="Proteomes" id="UP000053766">
    <property type="component" value="Unassembled WGS sequence"/>
</dbReference>
<dbReference type="InterPro" id="IPR036140">
    <property type="entry name" value="PFN_sf"/>
</dbReference>
<dbReference type="GO" id="GO:0003785">
    <property type="term" value="F:actin monomer binding"/>
    <property type="evidence" value="ECO:0007669"/>
    <property type="project" value="TreeGrafter"/>
</dbReference>
<dbReference type="SMART" id="SM00392">
    <property type="entry name" value="PROF"/>
    <property type="match status" value="1"/>
</dbReference>
<dbReference type="InterPro" id="IPR048278">
    <property type="entry name" value="PFN"/>
</dbReference>
<dbReference type="CDD" id="cd00148">
    <property type="entry name" value="PROF"/>
    <property type="match status" value="1"/>
</dbReference>
<dbReference type="STRING" id="29172.A0A0D8XE37"/>
<dbReference type="AlphaFoldDB" id="A0A0D8XE37"/>
<evidence type="ECO:0000313" key="3">
    <source>
        <dbReference type="EMBL" id="KJH41924.1"/>
    </source>
</evidence>
<dbReference type="Pfam" id="PF00235">
    <property type="entry name" value="Profilin"/>
    <property type="match status" value="1"/>
</dbReference>
<dbReference type="Gene3D" id="3.30.450.30">
    <property type="entry name" value="Dynein light chain 2a, cytoplasmic"/>
    <property type="match status" value="1"/>
</dbReference>